<dbReference type="RefSeq" id="WP_133597123.1">
    <property type="nucleotide sequence ID" value="NZ_SNYL01000007.1"/>
</dbReference>
<proteinExistence type="predicted"/>
<evidence type="ECO:0000313" key="3">
    <source>
        <dbReference type="Proteomes" id="UP000295510"/>
    </source>
</evidence>
<comment type="caution">
    <text evidence="2">The sequence shown here is derived from an EMBL/GenBank/DDBJ whole genome shotgun (WGS) entry which is preliminary data.</text>
</comment>
<dbReference type="OrthoDB" id="8687009at2"/>
<evidence type="ECO:0000313" key="2">
    <source>
        <dbReference type="EMBL" id="TDQ43263.1"/>
    </source>
</evidence>
<organism evidence="2 3">
    <name type="scientific">Tepidicella xavieri</name>
    <dbReference type="NCBI Taxonomy" id="360241"/>
    <lineage>
        <taxon>Bacteria</taxon>
        <taxon>Pseudomonadati</taxon>
        <taxon>Pseudomonadota</taxon>
        <taxon>Betaproteobacteria</taxon>
        <taxon>Burkholderiales</taxon>
        <taxon>Tepidicella</taxon>
    </lineage>
</organism>
<dbReference type="Pfam" id="PF13590">
    <property type="entry name" value="DUF4136"/>
    <property type="match status" value="1"/>
</dbReference>
<sequence length="216" mass="23699">MPSLAHPPTWRLALAGLGLALASLLGGCASVIRLDHDVRSYAQWPAAERPAAGDRFRFERLPSQQTHAQAQGRLESLVAERLGAWGLVPEPQGTESAKWSVEVSARAQRLPHAPWESPFDPWPGPGLAGRDYVVTGSGQVVWMPLFVRMPTPYHQRELSIVLRDRRTGAVVYESRAAHDGPWPDRPAFWAALVEAALNGFPEPPSGGRRVVTEVPR</sequence>
<dbReference type="AlphaFoldDB" id="A0A4R6UDP1"/>
<accession>A0A4R6UDP1</accession>
<reference evidence="2 3" key="1">
    <citation type="submission" date="2019-03" db="EMBL/GenBank/DDBJ databases">
        <title>Genomic Encyclopedia of Type Strains, Phase IV (KMG-IV): sequencing the most valuable type-strain genomes for metagenomic binning, comparative biology and taxonomic classification.</title>
        <authorList>
            <person name="Goeker M."/>
        </authorList>
    </citation>
    <scope>NUCLEOTIDE SEQUENCE [LARGE SCALE GENOMIC DNA]</scope>
    <source>
        <strain evidence="2 3">DSM 19605</strain>
    </source>
</reference>
<dbReference type="InterPro" id="IPR025411">
    <property type="entry name" value="DUF4136"/>
</dbReference>
<dbReference type="Proteomes" id="UP000295510">
    <property type="component" value="Unassembled WGS sequence"/>
</dbReference>
<gene>
    <name evidence="2" type="ORF">DFR43_10731</name>
</gene>
<evidence type="ECO:0000259" key="1">
    <source>
        <dbReference type="Pfam" id="PF13590"/>
    </source>
</evidence>
<name>A0A4R6UDP1_9BURK</name>
<dbReference type="EMBL" id="SNYL01000007">
    <property type="protein sequence ID" value="TDQ43263.1"/>
    <property type="molecule type" value="Genomic_DNA"/>
</dbReference>
<keyword evidence="3" id="KW-1185">Reference proteome</keyword>
<feature type="domain" description="DUF4136" evidence="1">
    <location>
        <begin position="54"/>
        <end position="201"/>
    </location>
</feature>
<protein>
    <submittedName>
        <fullName evidence="2">Uncharacterized protein DUF4136</fullName>
    </submittedName>
</protein>